<accession>A0A7I4YPJ7</accession>
<protein>
    <submittedName>
        <fullName evidence="2">Uncharacterized protein</fullName>
    </submittedName>
</protein>
<reference evidence="2" key="1">
    <citation type="submission" date="2020-12" db="UniProtKB">
        <authorList>
            <consortium name="WormBaseParasite"/>
        </authorList>
    </citation>
    <scope>IDENTIFICATION</scope>
    <source>
        <strain evidence="2">MHco3</strain>
    </source>
</reference>
<sequence>FSSCGITFQRATKSPSSRTLDLEDIDCISLNDGDFRQSCFERIKL</sequence>
<organism evidence="1 2">
    <name type="scientific">Haemonchus contortus</name>
    <name type="common">Barber pole worm</name>
    <dbReference type="NCBI Taxonomy" id="6289"/>
    <lineage>
        <taxon>Eukaryota</taxon>
        <taxon>Metazoa</taxon>
        <taxon>Ecdysozoa</taxon>
        <taxon>Nematoda</taxon>
        <taxon>Chromadorea</taxon>
        <taxon>Rhabditida</taxon>
        <taxon>Rhabditina</taxon>
        <taxon>Rhabditomorpha</taxon>
        <taxon>Strongyloidea</taxon>
        <taxon>Trichostrongylidae</taxon>
        <taxon>Haemonchus</taxon>
    </lineage>
</organism>
<name>A0A7I4YPJ7_HAECO</name>
<proteinExistence type="predicted"/>
<keyword evidence="1" id="KW-1185">Reference proteome</keyword>
<dbReference type="AlphaFoldDB" id="A0A7I4YPJ7"/>
<evidence type="ECO:0000313" key="2">
    <source>
        <dbReference type="WBParaSite" id="HCON_00117540-00001"/>
    </source>
</evidence>
<evidence type="ECO:0000313" key="1">
    <source>
        <dbReference type="Proteomes" id="UP000025227"/>
    </source>
</evidence>
<dbReference type="WBParaSite" id="HCON_00117540-00001">
    <property type="protein sequence ID" value="HCON_00117540-00001"/>
    <property type="gene ID" value="HCON_00117540"/>
</dbReference>
<dbReference type="Proteomes" id="UP000025227">
    <property type="component" value="Unplaced"/>
</dbReference>